<dbReference type="Gene3D" id="2.40.50.140">
    <property type="entry name" value="Nucleic acid-binding proteins"/>
    <property type="match status" value="1"/>
</dbReference>
<dbReference type="AlphaFoldDB" id="A0A517ZBB3"/>
<dbReference type="PROSITE" id="PS51857">
    <property type="entry name" value="CSD_2"/>
    <property type="match status" value="1"/>
</dbReference>
<dbReference type="Gene3D" id="3.30.160.100">
    <property type="entry name" value="Ribosome hibernation promotion factor-like"/>
    <property type="match status" value="1"/>
</dbReference>
<dbReference type="InterPro" id="IPR002059">
    <property type="entry name" value="CSP_DNA-bd"/>
</dbReference>
<dbReference type="InterPro" id="IPR036567">
    <property type="entry name" value="RHF-like"/>
</dbReference>
<dbReference type="SMART" id="SM00357">
    <property type="entry name" value="CSP"/>
    <property type="match status" value="1"/>
</dbReference>
<organism evidence="2 3">
    <name type="scientific">Maioricimonas rarisocia</name>
    <dbReference type="NCBI Taxonomy" id="2528026"/>
    <lineage>
        <taxon>Bacteria</taxon>
        <taxon>Pseudomonadati</taxon>
        <taxon>Planctomycetota</taxon>
        <taxon>Planctomycetia</taxon>
        <taxon>Planctomycetales</taxon>
        <taxon>Planctomycetaceae</taxon>
        <taxon>Maioricimonas</taxon>
    </lineage>
</organism>
<dbReference type="EMBL" id="CP036275">
    <property type="protein sequence ID" value="QDU39784.1"/>
    <property type="molecule type" value="Genomic_DNA"/>
</dbReference>
<dbReference type="Proteomes" id="UP000320496">
    <property type="component" value="Chromosome"/>
</dbReference>
<dbReference type="Pfam" id="PF02482">
    <property type="entry name" value="Ribosomal_S30AE"/>
    <property type="match status" value="1"/>
</dbReference>
<keyword evidence="3" id="KW-1185">Reference proteome</keyword>
<dbReference type="InterPro" id="IPR012340">
    <property type="entry name" value="NA-bd_OB-fold"/>
</dbReference>
<evidence type="ECO:0000313" key="3">
    <source>
        <dbReference type="Proteomes" id="UP000320496"/>
    </source>
</evidence>
<evidence type="ECO:0000313" key="2">
    <source>
        <dbReference type="EMBL" id="QDU39784.1"/>
    </source>
</evidence>
<dbReference type="GO" id="GO:0003676">
    <property type="term" value="F:nucleic acid binding"/>
    <property type="evidence" value="ECO:0007669"/>
    <property type="project" value="InterPro"/>
</dbReference>
<dbReference type="InterPro" id="IPR011129">
    <property type="entry name" value="CSD"/>
</dbReference>
<dbReference type="CDD" id="cd00552">
    <property type="entry name" value="RaiA"/>
    <property type="match status" value="1"/>
</dbReference>
<sequence>MTIPLELSFRNLDHDPVIEEEIRGYVAKLEEFFDRITSCKVIVEAPHQRHRQGNLFQVRIRLAVPRTEIVVDRASGSSPAHEDLHVAVRDAFKSARRQLQDYVRKLRGEVKSHEEPPQGRIVRLNPEDGYGFIETPDGREIYFNANSLVDVRFEQIVEGMPVRFAEVPGDQGPQATTVRCL</sequence>
<dbReference type="GO" id="GO:0005829">
    <property type="term" value="C:cytosol"/>
    <property type="evidence" value="ECO:0007669"/>
    <property type="project" value="UniProtKB-ARBA"/>
</dbReference>
<evidence type="ECO:0000259" key="1">
    <source>
        <dbReference type="PROSITE" id="PS51857"/>
    </source>
</evidence>
<dbReference type="InterPro" id="IPR003489">
    <property type="entry name" value="RHF/RaiA"/>
</dbReference>
<dbReference type="KEGG" id="mri:Mal4_41310"/>
<feature type="domain" description="CSD" evidence="1">
    <location>
        <begin position="116"/>
        <end position="180"/>
    </location>
</feature>
<dbReference type="OrthoDB" id="9782252at2"/>
<name>A0A517ZBB3_9PLAN</name>
<proteinExistence type="predicted"/>
<dbReference type="RefSeq" id="WP_145370933.1">
    <property type="nucleotide sequence ID" value="NZ_CP036275.1"/>
</dbReference>
<dbReference type="SUPFAM" id="SSF50249">
    <property type="entry name" value="Nucleic acid-binding proteins"/>
    <property type="match status" value="1"/>
</dbReference>
<protein>
    <submittedName>
        <fullName evidence="2">Cold shock protein CspB</fullName>
    </submittedName>
</protein>
<gene>
    <name evidence="2" type="primary">cspB</name>
    <name evidence="2" type="ORF">Mal4_41310</name>
</gene>
<dbReference type="SUPFAM" id="SSF69754">
    <property type="entry name" value="Ribosome binding protein Y (YfiA homologue)"/>
    <property type="match status" value="1"/>
</dbReference>
<accession>A0A517ZBB3</accession>
<reference evidence="2 3" key="1">
    <citation type="submission" date="2019-02" db="EMBL/GenBank/DDBJ databases">
        <title>Deep-cultivation of Planctomycetes and their phenomic and genomic characterization uncovers novel biology.</title>
        <authorList>
            <person name="Wiegand S."/>
            <person name="Jogler M."/>
            <person name="Boedeker C."/>
            <person name="Pinto D."/>
            <person name="Vollmers J."/>
            <person name="Rivas-Marin E."/>
            <person name="Kohn T."/>
            <person name="Peeters S.H."/>
            <person name="Heuer A."/>
            <person name="Rast P."/>
            <person name="Oberbeckmann S."/>
            <person name="Bunk B."/>
            <person name="Jeske O."/>
            <person name="Meyerdierks A."/>
            <person name="Storesund J.E."/>
            <person name="Kallscheuer N."/>
            <person name="Luecker S."/>
            <person name="Lage O.M."/>
            <person name="Pohl T."/>
            <person name="Merkel B.J."/>
            <person name="Hornburger P."/>
            <person name="Mueller R.-W."/>
            <person name="Bruemmer F."/>
            <person name="Labrenz M."/>
            <person name="Spormann A.M."/>
            <person name="Op den Camp H."/>
            <person name="Overmann J."/>
            <person name="Amann R."/>
            <person name="Jetten M.S.M."/>
            <person name="Mascher T."/>
            <person name="Medema M.H."/>
            <person name="Devos D.P."/>
            <person name="Kaster A.-K."/>
            <person name="Ovreas L."/>
            <person name="Rohde M."/>
            <person name="Galperin M.Y."/>
            <person name="Jogler C."/>
        </authorList>
    </citation>
    <scope>NUCLEOTIDE SEQUENCE [LARGE SCALE GENOMIC DNA]</scope>
    <source>
        <strain evidence="2 3">Mal4</strain>
    </source>
</reference>
<dbReference type="Pfam" id="PF00313">
    <property type="entry name" value="CSD"/>
    <property type="match status" value="1"/>
</dbReference>